<reference evidence="2" key="1">
    <citation type="submission" date="2021-06" db="EMBL/GenBank/DDBJ databases">
        <title>Comparative genomics, transcriptomics and evolutionary studies reveal genomic signatures of adaptation to plant cell wall in hemibiotrophic fungi.</title>
        <authorList>
            <consortium name="DOE Joint Genome Institute"/>
            <person name="Baroncelli R."/>
            <person name="Diaz J.F."/>
            <person name="Benocci T."/>
            <person name="Peng M."/>
            <person name="Battaglia E."/>
            <person name="Haridas S."/>
            <person name="Andreopoulos W."/>
            <person name="Labutti K."/>
            <person name="Pangilinan J."/>
            <person name="Floch G.L."/>
            <person name="Makela M.R."/>
            <person name="Henrissat B."/>
            <person name="Grigoriev I.V."/>
            <person name="Crouch J.A."/>
            <person name="De Vries R.P."/>
            <person name="Sukno S.A."/>
            <person name="Thon M.R."/>
        </authorList>
    </citation>
    <scope>NUCLEOTIDE SEQUENCE</scope>
    <source>
        <strain evidence="2">CBS 193.32</strain>
    </source>
</reference>
<dbReference type="EMBL" id="JAHMHR010000004">
    <property type="protein sequence ID" value="KAK1691247.1"/>
    <property type="molecule type" value="Genomic_DNA"/>
</dbReference>
<gene>
    <name evidence="2" type="ORF">BDP55DRAFT_259018</name>
</gene>
<organism evidence="2 3">
    <name type="scientific">Colletotrichum godetiae</name>
    <dbReference type="NCBI Taxonomy" id="1209918"/>
    <lineage>
        <taxon>Eukaryota</taxon>
        <taxon>Fungi</taxon>
        <taxon>Dikarya</taxon>
        <taxon>Ascomycota</taxon>
        <taxon>Pezizomycotina</taxon>
        <taxon>Sordariomycetes</taxon>
        <taxon>Hypocreomycetidae</taxon>
        <taxon>Glomerellales</taxon>
        <taxon>Glomerellaceae</taxon>
        <taxon>Colletotrichum</taxon>
        <taxon>Colletotrichum acutatum species complex</taxon>
    </lineage>
</organism>
<evidence type="ECO:0000256" key="1">
    <source>
        <dbReference type="SAM" id="MobiDB-lite"/>
    </source>
</evidence>
<dbReference type="RefSeq" id="XP_060434942.1">
    <property type="nucleotide sequence ID" value="XM_060566323.1"/>
</dbReference>
<dbReference type="AlphaFoldDB" id="A0AAJ0AX75"/>
<dbReference type="Proteomes" id="UP001224890">
    <property type="component" value="Unassembled WGS sequence"/>
</dbReference>
<feature type="region of interest" description="Disordered" evidence="1">
    <location>
        <begin position="211"/>
        <end position="248"/>
    </location>
</feature>
<evidence type="ECO:0000313" key="3">
    <source>
        <dbReference type="Proteomes" id="UP001224890"/>
    </source>
</evidence>
<dbReference type="GeneID" id="85450849"/>
<sequence length="248" mass="27620">MEDRGETQSIALCLTHSLRLPADTRQSTLGHNRYPNSGHRLEDPSSSLCNFPHRKCHPHLLYNFSIASNCGATHPRFPPSSSNDVPVAQNRAVGGLHAGVRSRHLGRWRMRSSSASCLPYSRRPAIARVRSAAGTDPLRCAMRYSDIRTKNEMGHESFHPVRWGPRPLISQHHTHYHSTLTIVGRPTRGMMTASFKPMKGGVERRIIPERTVTARPNHQSPRHLLSSNPPSGSGGKCWKPFVATNPAR</sequence>
<evidence type="ECO:0000313" key="2">
    <source>
        <dbReference type="EMBL" id="KAK1691247.1"/>
    </source>
</evidence>
<name>A0AAJ0AX75_9PEZI</name>
<proteinExistence type="predicted"/>
<protein>
    <submittedName>
        <fullName evidence="2">Uncharacterized protein</fullName>
    </submittedName>
</protein>
<accession>A0AAJ0AX75</accession>
<comment type="caution">
    <text evidence="2">The sequence shown here is derived from an EMBL/GenBank/DDBJ whole genome shotgun (WGS) entry which is preliminary data.</text>
</comment>
<keyword evidence="3" id="KW-1185">Reference proteome</keyword>